<dbReference type="Gene3D" id="1.10.510.10">
    <property type="entry name" value="Transferase(Phosphotransferase) domain 1"/>
    <property type="match status" value="1"/>
</dbReference>
<dbReference type="InterPro" id="IPR000719">
    <property type="entry name" value="Prot_kinase_dom"/>
</dbReference>
<sequence>MERRRKISISPLTMLFVPFLANFLLFLGASNAQYECSPSSCGNVLSITSPFRLKSDPEMCGYPNFELSCENNLTVLYSNSVKYFVQAINYSNYTIRIADSNLRKDNCSSLPNHSRDKYSFSGFSAYNRFLHSNWELLTKSIAFLKCEKPVNSSVYIETAPCNIAGNFPFNQSNTKNHNSYHYYVVNGATNVSDMESSCRVELTTLISAKAVLNGKNTSYMDIHNDLTYGFELSWLESRFVKGKYGVCHIDTSNEMQCTFGHAVAKFILGTPFVVAFFIYKWRKRHLSTYIFIEQFLQSDNNLTPIRYSYKEIRKMTKNFKNKLGEGGYGSVFKGKLRSGRLVAIKMLSKSKGNGQDFINEIATIGRIHHINVVQLIGFCVITGNFPSDQSNTKNHISYHYYVVDGASNVSDLESSCRVELKTLISAKAVLNGKNTSYLDIHNDLAYGFELSWLESSFVIKKSGLCYIDTSNELQCYIGIRYTFYGGHAVAKFILGTPFVVTFLIYKWRKRHLSTYVSIEDFLHSHNNLTPIRYSYKEIRKMTQNFKTKLGEGGYGSVFKAKLRSGRFVAIKVLNKSKENGQDFINEIATIGRIHHVNVVQLIGFCAHGSKRALVYDFLANGSLDKHIFSGEGINSLNCRQIFEISLGVARGISYLHQGCCMQILHFDIKPHNILLDEHFIPKVSDFGLARLCPLENNTVSLTAARGTIGYIAPELFYKNIGGVSNKADVYSFGMLLMEMASGRKNLNVISGNTSQIYFPSWVHDQFSKGKNVVEVEEIDEGDSKTTKKMMIVALWCIQLKPSDRPSMNKVIEMLEGDVECLPMPPKPSLYPLEKPMEHAQVTSDIIESEEISLVQNANEEI</sequence>
<evidence type="ECO:0000259" key="15">
    <source>
        <dbReference type="PROSITE" id="PS50011"/>
    </source>
</evidence>
<dbReference type="AlphaFoldDB" id="A0A2P5DFQ0"/>
<dbReference type="PROSITE" id="PS50011">
    <property type="entry name" value="PROTEIN_KINASE_DOM"/>
    <property type="match status" value="1"/>
</dbReference>
<dbReference type="FunFam" id="1.10.510.10:FF:000590">
    <property type="entry name" value="PR5-like receptor kinase"/>
    <property type="match status" value="1"/>
</dbReference>
<evidence type="ECO:0000256" key="4">
    <source>
        <dbReference type="ARBA" id="ARBA00022692"/>
    </source>
</evidence>
<dbReference type="Gene3D" id="3.30.200.20">
    <property type="entry name" value="Phosphorylase Kinase, domain 1"/>
    <property type="match status" value="2"/>
</dbReference>
<evidence type="ECO:0000256" key="5">
    <source>
        <dbReference type="ARBA" id="ARBA00022729"/>
    </source>
</evidence>
<gene>
    <name evidence="16" type="ORF">PanWU01x14_069450</name>
</gene>
<evidence type="ECO:0000256" key="8">
    <source>
        <dbReference type="ARBA" id="ARBA00022840"/>
    </source>
</evidence>
<keyword evidence="3" id="KW-0808">Transferase</keyword>
<keyword evidence="6 12" id="KW-0547">Nucleotide-binding</keyword>
<feature type="binding site" evidence="12">
    <location>
        <position position="571"/>
    </location>
    <ligand>
        <name>ATP</name>
        <dbReference type="ChEBI" id="CHEBI:30616"/>
    </ligand>
</feature>
<keyword evidence="17" id="KW-1185">Reference proteome</keyword>
<dbReference type="Pfam" id="PF13947">
    <property type="entry name" value="GUB_WAK_bind"/>
    <property type="match status" value="1"/>
</dbReference>
<evidence type="ECO:0000256" key="12">
    <source>
        <dbReference type="PROSITE-ProRule" id="PRU10141"/>
    </source>
</evidence>
<proteinExistence type="predicted"/>
<comment type="subcellular location">
    <subcellularLocation>
        <location evidence="1">Membrane</location>
        <topology evidence="1">Single-pass type I membrane protein</topology>
    </subcellularLocation>
</comment>
<keyword evidence="8 12" id="KW-0067">ATP-binding</keyword>
<dbReference type="GO" id="GO:0030247">
    <property type="term" value="F:polysaccharide binding"/>
    <property type="evidence" value="ECO:0007669"/>
    <property type="project" value="InterPro"/>
</dbReference>
<evidence type="ECO:0000256" key="3">
    <source>
        <dbReference type="ARBA" id="ARBA00022679"/>
    </source>
</evidence>
<evidence type="ECO:0000256" key="11">
    <source>
        <dbReference type="ARBA" id="ARBA00023180"/>
    </source>
</evidence>
<feature type="transmembrane region" description="Helical" evidence="13">
    <location>
        <begin position="488"/>
        <end position="507"/>
    </location>
</feature>
<dbReference type="FunFam" id="3.30.200.20:FF:000178">
    <property type="entry name" value="serine/threonine-protein kinase PBS1-like"/>
    <property type="match status" value="2"/>
</dbReference>
<dbReference type="PROSITE" id="PS00107">
    <property type="entry name" value="PROTEIN_KINASE_ATP"/>
    <property type="match status" value="1"/>
</dbReference>
<dbReference type="InterPro" id="IPR045874">
    <property type="entry name" value="LRK10/LRL21-25-like"/>
</dbReference>
<evidence type="ECO:0000313" key="17">
    <source>
        <dbReference type="Proteomes" id="UP000237105"/>
    </source>
</evidence>
<evidence type="ECO:0000256" key="2">
    <source>
        <dbReference type="ARBA" id="ARBA00022527"/>
    </source>
</evidence>
<feature type="signal peptide" evidence="14">
    <location>
        <begin position="1"/>
        <end position="32"/>
    </location>
</feature>
<evidence type="ECO:0000313" key="16">
    <source>
        <dbReference type="EMBL" id="PON72103.1"/>
    </source>
</evidence>
<keyword evidence="9 13" id="KW-1133">Transmembrane helix</keyword>
<evidence type="ECO:0000256" key="1">
    <source>
        <dbReference type="ARBA" id="ARBA00004479"/>
    </source>
</evidence>
<dbReference type="Proteomes" id="UP000237105">
    <property type="component" value="Unassembled WGS sequence"/>
</dbReference>
<dbReference type="PROSITE" id="PS00108">
    <property type="entry name" value="PROTEIN_KINASE_ST"/>
    <property type="match status" value="1"/>
</dbReference>
<dbReference type="PANTHER" id="PTHR27009">
    <property type="entry name" value="RUST RESISTANCE KINASE LR10-RELATED"/>
    <property type="match status" value="1"/>
</dbReference>
<dbReference type="InterPro" id="IPR008271">
    <property type="entry name" value="Ser/Thr_kinase_AS"/>
</dbReference>
<dbReference type="Pfam" id="PF07714">
    <property type="entry name" value="PK_Tyr_Ser-Thr"/>
    <property type="match status" value="1"/>
</dbReference>
<protein>
    <submittedName>
        <fullName evidence="16">Mitogen-activated protein kinase kinase kinase</fullName>
    </submittedName>
</protein>
<dbReference type="STRING" id="3476.A0A2P5DFQ0"/>
<dbReference type="InterPro" id="IPR001245">
    <property type="entry name" value="Ser-Thr/Tyr_kinase_cat_dom"/>
</dbReference>
<dbReference type="InterPro" id="IPR017441">
    <property type="entry name" value="Protein_kinase_ATP_BS"/>
</dbReference>
<dbReference type="InterPro" id="IPR011009">
    <property type="entry name" value="Kinase-like_dom_sf"/>
</dbReference>
<keyword evidence="7 16" id="KW-0418">Kinase</keyword>
<keyword evidence="10 13" id="KW-0472">Membrane</keyword>
<keyword evidence="4 13" id="KW-0812">Transmembrane</keyword>
<name>A0A2P5DFQ0_PARAD</name>
<accession>A0A2P5DFQ0</accession>
<keyword evidence="11" id="KW-0325">Glycoprotein</keyword>
<dbReference type="GO" id="GO:0004674">
    <property type="term" value="F:protein serine/threonine kinase activity"/>
    <property type="evidence" value="ECO:0007669"/>
    <property type="project" value="UniProtKB-KW"/>
</dbReference>
<evidence type="ECO:0000256" key="10">
    <source>
        <dbReference type="ARBA" id="ARBA00023136"/>
    </source>
</evidence>
<organism evidence="16 17">
    <name type="scientific">Parasponia andersonii</name>
    <name type="common">Sponia andersonii</name>
    <dbReference type="NCBI Taxonomy" id="3476"/>
    <lineage>
        <taxon>Eukaryota</taxon>
        <taxon>Viridiplantae</taxon>
        <taxon>Streptophyta</taxon>
        <taxon>Embryophyta</taxon>
        <taxon>Tracheophyta</taxon>
        <taxon>Spermatophyta</taxon>
        <taxon>Magnoliopsida</taxon>
        <taxon>eudicotyledons</taxon>
        <taxon>Gunneridae</taxon>
        <taxon>Pentapetalae</taxon>
        <taxon>rosids</taxon>
        <taxon>fabids</taxon>
        <taxon>Rosales</taxon>
        <taxon>Cannabaceae</taxon>
        <taxon>Parasponia</taxon>
    </lineage>
</organism>
<dbReference type="GO" id="GO:0016020">
    <property type="term" value="C:membrane"/>
    <property type="evidence" value="ECO:0007669"/>
    <property type="project" value="UniProtKB-SubCell"/>
</dbReference>
<evidence type="ECO:0000256" key="14">
    <source>
        <dbReference type="SAM" id="SignalP"/>
    </source>
</evidence>
<feature type="domain" description="Protein kinase" evidence="15">
    <location>
        <begin position="543"/>
        <end position="829"/>
    </location>
</feature>
<dbReference type="SUPFAM" id="SSF56112">
    <property type="entry name" value="Protein kinase-like (PK-like)"/>
    <property type="match status" value="2"/>
</dbReference>
<dbReference type="GO" id="GO:0005524">
    <property type="term" value="F:ATP binding"/>
    <property type="evidence" value="ECO:0007669"/>
    <property type="project" value="UniProtKB-UniRule"/>
</dbReference>
<comment type="caution">
    <text evidence="16">The sequence shown here is derived from an EMBL/GenBank/DDBJ whole genome shotgun (WGS) entry which is preliminary data.</text>
</comment>
<reference evidence="17" key="1">
    <citation type="submission" date="2016-06" db="EMBL/GenBank/DDBJ databases">
        <title>Parallel loss of symbiosis genes in relatives of nitrogen-fixing non-legume Parasponia.</title>
        <authorList>
            <person name="Van Velzen R."/>
            <person name="Holmer R."/>
            <person name="Bu F."/>
            <person name="Rutten L."/>
            <person name="Van Zeijl A."/>
            <person name="Liu W."/>
            <person name="Santuari L."/>
            <person name="Cao Q."/>
            <person name="Sharma T."/>
            <person name="Shen D."/>
            <person name="Roswanjaya Y."/>
            <person name="Wardhani T."/>
            <person name="Kalhor M.S."/>
            <person name="Jansen J."/>
            <person name="Van den Hoogen J."/>
            <person name="Gungor B."/>
            <person name="Hartog M."/>
            <person name="Hontelez J."/>
            <person name="Verver J."/>
            <person name="Yang W.-C."/>
            <person name="Schijlen E."/>
            <person name="Repin R."/>
            <person name="Schilthuizen M."/>
            <person name="Schranz E."/>
            <person name="Heidstra R."/>
            <person name="Miyata K."/>
            <person name="Fedorova E."/>
            <person name="Kohlen W."/>
            <person name="Bisseling T."/>
            <person name="Smit S."/>
            <person name="Geurts R."/>
        </authorList>
    </citation>
    <scope>NUCLEOTIDE SEQUENCE [LARGE SCALE GENOMIC DNA]</scope>
    <source>
        <strain evidence="17">cv. WU1-14</strain>
    </source>
</reference>
<dbReference type="Pfam" id="PF00069">
    <property type="entry name" value="Pkinase"/>
    <property type="match status" value="1"/>
</dbReference>
<dbReference type="InterPro" id="IPR025287">
    <property type="entry name" value="WAK_GUB"/>
</dbReference>
<dbReference type="OrthoDB" id="544400at2759"/>
<feature type="chain" id="PRO_5015141585" evidence="14">
    <location>
        <begin position="33"/>
        <end position="861"/>
    </location>
</feature>
<dbReference type="SMART" id="SM00220">
    <property type="entry name" value="S_TKc"/>
    <property type="match status" value="1"/>
</dbReference>
<evidence type="ECO:0000256" key="7">
    <source>
        <dbReference type="ARBA" id="ARBA00022777"/>
    </source>
</evidence>
<keyword evidence="2" id="KW-0723">Serine/threonine-protein kinase</keyword>
<evidence type="ECO:0000256" key="6">
    <source>
        <dbReference type="ARBA" id="ARBA00022741"/>
    </source>
</evidence>
<feature type="transmembrane region" description="Helical" evidence="13">
    <location>
        <begin position="259"/>
        <end position="279"/>
    </location>
</feature>
<dbReference type="EMBL" id="JXTB01000041">
    <property type="protein sequence ID" value="PON72103.1"/>
    <property type="molecule type" value="Genomic_DNA"/>
</dbReference>
<evidence type="ECO:0000256" key="9">
    <source>
        <dbReference type="ARBA" id="ARBA00022989"/>
    </source>
</evidence>
<keyword evidence="5 14" id="KW-0732">Signal</keyword>
<evidence type="ECO:0000256" key="13">
    <source>
        <dbReference type="SAM" id="Phobius"/>
    </source>
</evidence>